<dbReference type="RefSeq" id="WP_151459433.1">
    <property type="nucleotide sequence ID" value="NZ_WAAO01000002.1"/>
</dbReference>
<name>A0ABQ6V5Q4_9MICO</name>
<evidence type="ECO:0000313" key="1">
    <source>
        <dbReference type="EMBL" id="KAB1864572.1"/>
    </source>
</evidence>
<proteinExistence type="predicted"/>
<evidence type="ECO:0000313" key="2">
    <source>
        <dbReference type="Proteomes" id="UP000478836"/>
    </source>
</evidence>
<reference evidence="2" key="1">
    <citation type="submission" date="2019-09" db="EMBL/GenBank/DDBJ databases">
        <title>Whole genome sequencing of Microbacterium maritypicum.</title>
        <authorList>
            <person name="Lenchi N."/>
        </authorList>
    </citation>
    <scope>NUCLEOTIDE SEQUENCE [LARGE SCALE GENOMIC DNA]</scope>
    <source>
        <strain evidence="2">G1</strain>
    </source>
</reference>
<protein>
    <submittedName>
        <fullName evidence="1">Uncharacterized protein</fullName>
    </submittedName>
</protein>
<gene>
    <name evidence="1" type="ORF">F6A08_10765</name>
</gene>
<organism evidence="1 2">
    <name type="scientific">Microbacterium algeriense</name>
    <dbReference type="NCBI Taxonomy" id="2615184"/>
    <lineage>
        <taxon>Bacteria</taxon>
        <taxon>Bacillati</taxon>
        <taxon>Actinomycetota</taxon>
        <taxon>Actinomycetes</taxon>
        <taxon>Micrococcales</taxon>
        <taxon>Microbacteriaceae</taxon>
        <taxon>Microbacterium</taxon>
    </lineage>
</organism>
<sequence>MPLIAKQHILHVDRGNVEKALEALEEQMNALPPVRIVTMDIKEATVNFAGKLIPGIRVFAVVEEV</sequence>
<accession>A0ABQ6V5Q4</accession>
<dbReference type="Proteomes" id="UP000478836">
    <property type="component" value="Unassembled WGS sequence"/>
</dbReference>
<dbReference type="GeneID" id="77476937"/>
<comment type="caution">
    <text evidence="1">The sequence shown here is derived from an EMBL/GenBank/DDBJ whole genome shotgun (WGS) entry which is preliminary data.</text>
</comment>
<dbReference type="EMBL" id="WAAO01000002">
    <property type="protein sequence ID" value="KAB1864572.1"/>
    <property type="molecule type" value="Genomic_DNA"/>
</dbReference>
<keyword evidence="2" id="KW-1185">Reference proteome</keyword>